<dbReference type="Proteomes" id="UP001054846">
    <property type="component" value="Chromosome"/>
</dbReference>
<dbReference type="RefSeq" id="WP_230841913.1">
    <property type="nucleotide sequence ID" value="NZ_CP063845.1"/>
</dbReference>
<dbReference type="EMBL" id="CP063845">
    <property type="protein sequence ID" value="UFP94846.1"/>
    <property type="molecule type" value="Genomic_DNA"/>
</dbReference>
<keyword evidence="3" id="KW-1185">Reference proteome</keyword>
<feature type="compositionally biased region" description="Basic and acidic residues" evidence="1">
    <location>
        <begin position="87"/>
        <end position="96"/>
    </location>
</feature>
<feature type="region of interest" description="Disordered" evidence="1">
    <location>
        <begin position="47"/>
        <end position="105"/>
    </location>
</feature>
<sequence>MDTFLYSASLVAMASLGSAHELAPDSAEVLPFLQPAAAPAVVLLVKDRGKDRERSTGQATPRFDNNRPRFEAGPPGGTSGSPPRGGRNPDERSKPPKRERKIFYF</sequence>
<gene>
    <name evidence="2" type="ORF">ISF26_00935</name>
</gene>
<protein>
    <submittedName>
        <fullName evidence="2">Uncharacterized protein</fullName>
    </submittedName>
</protein>
<evidence type="ECO:0000313" key="2">
    <source>
        <dbReference type="EMBL" id="UFP94846.1"/>
    </source>
</evidence>
<evidence type="ECO:0000256" key="1">
    <source>
        <dbReference type="SAM" id="MobiDB-lite"/>
    </source>
</evidence>
<name>A0ABY3PMD2_9CYAN</name>
<reference evidence="2 3" key="1">
    <citation type="journal article" date="2021" name="Genome Biol. Evol.">
        <title>Complete Genome Sequencing of a Novel Gloeobacter Species from a Waterfall Cave in Mexico.</title>
        <authorList>
            <person name="Saw J.H."/>
            <person name="Cardona T."/>
            <person name="Montejano G."/>
        </authorList>
    </citation>
    <scope>NUCLEOTIDE SEQUENCE [LARGE SCALE GENOMIC DNA]</scope>
    <source>
        <strain evidence="2">MG652769</strain>
    </source>
</reference>
<organism evidence="2 3">
    <name type="scientific">Gloeobacter morelensis MG652769</name>
    <dbReference type="NCBI Taxonomy" id="2781736"/>
    <lineage>
        <taxon>Bacteria</taxon>
        <taxon>Bacillati</taxon>
        <taxon>Cyanobacteriota</taxon>
        <taxon>Cyanophyceae</taxon>
        <taxon>Gloeobacterales</taxon>
        <taxon>Gloeobacteraceae</taxon>
        <taxon>Gloeobacter</taxon>
        <taxon>Gloeobacter morelensis</taxon>
    </lineage>
</organism>
<evidence type="ECO:0000313" key="3">
    <source>
        <dbReference type="Proteomes" id="UP001054846"/>
    </source>
</evidence>
<proteinExistence type="predicted"/>
<accession>A0ABY3PMD2</accession>